<keyword evidence="9" id="KW-0106">Calcium</keyword>
<comment type="caution">
    <text evidence="16">The sequence shown here is derived from an EMBL/GenBank/DDBJ whole genome shotgun (WGS) entry which is preliminary data.</text>
</comment>
<keyword evidence="4" id="KW-0813">Transport</keyword>
<dbReference type="EMBL" id="QPFP01000009">
    <property type="protein sequence ID" value="TEB34780.1"/>
    <property type="molecule type" value="Genomic_DNA"/>
</dbReference>
<evidence type="ECO:0000256" key="8">
    <source>
        <dbReference type="ARBA" id="ARBA00022824"/>
    </source>
</evidence>
<protein>
    <recommendedName>
        <fullName evidence="3">Store-operated calcium entry-associated regulatory factor</fullName>
    </recommendedName>
    <alternativeName>
        <fullName evidence="13">Transmembrane protein 66</fullName>
    </alternativeName>
</protein>
<dbReference type="GO" id="GO:2001256">
    <property type="term" value="P:regulation of store-operated calcium entry"/>
    <property type="evidence" value="ECO:0007669"/>
    <property type="project" value="InterPro"/>
</dbReference>
<name>A0A4Y7TKU0_COPMI</name>
<organism evidence="16 17">
    <name type="scientific">Coprinellus micaceus</name>
    <name type="common">Glistening ink-cap mushroom</name>
    <name type="synonym">Coprinus micaceus</name>
    <dbReference type="NCBI Taxonomy" id="71717"/>
    <lineage>
        <taxon>Eukaryota</taxon>
        <taxon>Fungi</taxon>
        <taxon>Dikarya</taxon>
        <taxon>Basidiomycota</taxon>
        <taxon>Agaricomycotina</taxon>
        <taxon>Agaricomycetes</taxon>
        <taxon>Agaricomycetidae</taxon>
        <taxon>Agaricales</taxon>
        <taxon>Agaricineae</taxon>
        <taxon>Psathyrellaceae</taxon>
        <taxon>Coprinellus</taxon>
    </lineage>
</organism>
<evidence type="ECO:0000256" key="15">
    <source>
        <dbReference type="SAM" id="Phobius"/>
    </source>
</evidence>
<keyword evidence="8" id="KW-0256">Endoplasmic reticulum</keyword>
<dbReference type="GO" id="GO:0006816">
    <property type="term" value="P:calcium ion transport"/>
    <property type="evidence" value="ECO:0007669"/>
    <property type="project" value="UniProtKB-KW"/>
</dbReference>
<evidence type="ECO:0000256" key="12">
    <source>
        <dbReference type="ARBA" id="ARBA00023136"/>
    </source>
</evidence>
<keyword evidence="17" id="KW-1185">Reference proteome</keyword>
<evidence type="ECO:0000256" key="10">
    <source>
        <dbReference type="ARBA" id="ARBA00022989"/>
    </source>
</evidence>
<evidence type="ECO:0000256" key="5">
    <source>
        <dbReference type="ARBA" id="ARBA00022568"/>
    </source>
</evidence>
<dbReference type="AlphaFoldDB" id="A0A4Y7TKU0"/>
<dbReference type="Pfam" id="PF06682">
    <property type="entry name" value="SARAF"/>
    <property type="match status" value="1"/>
</dbReference>
<sequence length="298" mass="32976">MSRVALAKVPSLTFYKDAVTEARRSSAWPQLTCLGSACKLYQPEVVRCVNLGGSGTDIDWKCEADLPESLRFGKVEVNCEGWSRAGDSNVLKGSCALQYRLVQVPSSLRNGKTDSPIFGAKSYDISTIIFWLVWLGILAYIMYQFFKSWWSGNVAGQQPRPNNGPRPGPGGGSGNPYRGWFPYDHPDYGSPPPPYSKTPPQAGQPEQGWRPGFWTGAALGGVATHLWNRQNEPRYQREPVQQPAEWGWEQARNPFSARPARRTPFQPPNQFNDDDRGEGTSNLGAMRSSTGFGGSNVR</sequence>
<evidence type="ECO:0000256" key="2">
    <source>
        <dbReference type="ARBA" id="ARBA00006833"/>
    </source>
</evidence>
<evidence type="ECO:0000256" key="14">
    <source>
        <dbReference type="SAM" id="MobiDB-lite"/>
    </source>
</evidence>
<feature type="region of interest" description="Disordered" evidence="14">
    <location>
        <begin position="234"/>
        <end position="298"/>
    </location>
</feature>
<dbReference type="InterPro" id="IPR009567">
    <property type="entry name" value="SARAF"/>
</dbReference>
<proteinExistence type="inferred from homology"/>
<gene>
    <name evidence="16" type="ORF">FA13DRAFT_1625205</name>
</gene>
<keyword evidence="6 15" id="KW-0812">Transmembrane</keyword>
<dbReference type="GO" id="GO:0005789">
    <property type="term" value="C:endoplasmic reticulum membrane"/>
    <property type="evidence" value="ECO:0007669"/>
    <property type="project" value="UniProtKB-SubCell"/>
</dbReference>
<dbReference type="PANTHER" id="PTHR15929">
    <property type="entry name" value="STORE-OPERATED CALCIUM ENTRY-ASSOCIATED REGULATORY FACTOR"/>
    <property type="match status" value="1"/>
</dbReference>
<evidence type="ECO:0000256" key="6">
    <source>
        <dbReference type="ARBA" id="ARBA00022692"/>
    </source>
</evidence>
<dbReference type="Proteomes" id="UP000298030">
    <property type="component" value="Unassembled WGS sequence"/>
</dbReference>
<evidence type="ECO:0000256" key="1">
    <source>
        <dbReference type="ARBA" id="ARBA00004115"/>
    </source>
</evidence>
<comment type="similarity">
    <text evidence="2">Belongs to the SARAF family.</text>
</comment>
<comment type="subcellular location">
    <subcellularLocation>
        <location evidence="1">Endoplasmic reticulum membrane</location>
        <topology evidence="1">Single-pass type I membrane protein</topology>
    </subcellularLocation>
</comment>
<feature type="transmembrane region" description="Helical" evidence="15">
    <location>
        <begin position="125"/>
        <end position="143"/>
    </location>
</feature>
<evidence type="ECO:0000256" key="13">
    <source>
        <dbReference type="ARBA" id="ARBA00031116"/>
    </source>
</evidence>
<evidence type="ECO:0000256" key="9">
    <source>
        <dbReference type="ARBA" id="ARBA00022837"/>
    </source>
</evidence>
<evidence type="ECO:0000256" key="11">
    <source>
        <dbReference type="ARBA" id="ARBA00023065"/>
    </source>
</evidence>
<reference evidence="16 17" key="1">
    <citation type="journal article" date="2019" name="Nat. Ecol. Evol.">
        <title>Megaphylogeny resolves global patterns of mushroom evolution.</title>
        <authorList>
            <person name="Varga T."/>
            <person name="Krizsan K."/>
            <person name="Foldi C."/>
            <person name="Dima B."/>
            <person name="Sanchez-Garcia M."/>
            <person name="Sanchez-Ramirez S."/>
            <person name="Szollosi G.J."/>
            <person name="Szarkandi J.G."/>
            <person name="Papp V."/>
            <person name="Albert L."/>
            <person name="Andreopoulos W."/>
            <person name="Angelini C."/>
            <person name="Antonin V."/>
            <person name="Barry K.W."/>
            <person name="Bougher N.L."/>
            <person name="Buchanan P."/>
            <person name="Buyck B."/>
            <person name="Bense V."/>
            <person name="Catcheside P."/>
            <person name="Chovatia M."/>
            <person name="Cooper J."/>
            <person name="Damon W."/>
            <person name="Desjardin D."/>
            <person name="Finy P."/>
            <person name="Geml J."/>
            <person name="Haridas S."/>
            <person name="Hughes K."/>
            <person name="Justo A."/>
            <person name="Karasinski D."/>
            <person name="Kautmanova I."/>
            <person name="Kiss B."/>
            <person name="Kocsube S."/>
            <person name="Kotiranta H."/>
            <person name="LaButti K.M."/>
            <person name="Lechner B.E."/>
            <person name="Liimatainen K."/>
            <person name="Lipzen A."/>
            <person name="Lukacs Z."/>
            <person name="Mihaltcheva S."/>
            <person name="Morgado L.N."/>
            <person name="Niskanen T."/>
            <person name="Noordeloos M.E."/>
            <person name="Ohm R.A."/>
            <person name="Ortiz-Santana B."/>
            <person name="Ovrebo C."/>
            <person name="Racz N."/>
            <person name="Riley R."/>
            <person name="Savchenko A."/>
            <person name="Shiryaev A."/>
            <person name="Soop K."/>
            <person name="Spirin V."/>
            <person name="Szebenyi C."/>
            <person name="Tomsovsky M."/>
            <person name="Tulloss R.E."/>
            <person name="Uehling J."/>
            <person name="Grigoriev I.V."/>
            <person name="Vagvolgyi C."/>
            <person name="Papp T."/>
            <person name="Martin F.M."/>
            <person name="Miettinen O."/>
            <person name="Hibbett D.S."/>
            <person name="Nagy L.G."/>
        </authorList>
    </citation>
    <scope>NUCLEOTIDE SEQUENCE [LARGE SCALE GENOMIC DNA]</scope>
    <source>
        <strain evidence="16 17">FP101781</strain>
    </source>
</reference>
<keyword evidence="5" id="KW-0109">Calcium transport</keyword>
<accession>A0A4Y7TKU0</accession>
<evidence type="ECO:0000313" key="16">
    <source>
        <dbReference type="EMBL" id="TEB34780.1"/>
    </source>
</evidence>
<evidence type="ECO:0000256" key="4">
    <source>
        <dbReference type="ARBA" id="ARBA00022448"/>
    </source>
</evidence>
<evidence type="ECO:0000256" key="3">
    <source>
        <dbReference type="ARBA" id="ARBA00016584"/>
    </source>
</evidence>
<keyword evidence="12 15" id="KW-0472">Membrane</keyword>
<evidence type="ECO:0000313" key="17">
    <source>
        <dbReference type="Proteomes" id="UP000298030"/>
    </source>
</evidence>
<dbReference type="OrthoDB" id="20303at2759"/>
<dbReference type="STRING" id="71717.A0A4Y7TKU0"/>
<keyword evidence="7" id="KW-0732">Signal</keyword>
<feature type="compositionally biased region" description="Polar residues" evidence="14">
    <location>
        <begin position="279"/>
        <end position="290"/>
    </location>
</feature>
<dbReference type="PANTHER" id="PTHR15929:SF0">
    <property type="entry name" value="STORE-OPERATED CALCIUM ENTRY-ASSOCIATED REGULATORY FACTOR"/>
    <property type="match status" value="1"/>
</dbReference>
<keyword evidence="11" id="KW-0406">Ion transport</keyword>
<keyword evidence="10 15" id="KW-1133">Transmembrane helix</keyword>
<feature type="region of interest" description="Disordered" evidence="14">
    <location>
        <begin position="157"/>
        <end position="214"/>
    </location>
</feature>
<evidence type="ECO:0000256" key="7">
    <source>
        <dbReference type="ARBA" id="ARBA00022729"/>
    </source>
</evidence>